<dbReference type="AlphaFoldDB" id="A0A9W8CGT0"/>
<name>A0A9W8CGT0_9POAL</name>
<keyword evidence="3" id="KW-1185">Reference proteome</keyword>
<sequence>MVVAVLGPGGARHSTEDCRGSWSWLTRTQDVAQQQLEWRRKHRRVPGHNSRREVPGQNGQLPLQIGDGIPDHELVIPRDDHRVRGRTVHAVEEDAAVASAQLGDAAGTVSAEEVGVSVEGVVEEAQHGARAVQLVEPAAEGGAGDEAEPLLAHEGAVDEPRGVVRRHAEEDVFYELLHHQRRRRRHASFALIARSQVSPQKILWGCQCVSALTGYVSL</sequence>
<gene>
    <name evidence="2" type="ORF">BS78_K220700</name>
</gene>
<evidence type="ECO:0000313" key="3">
    <source>
        <dbReference type="Proteomes" id="UP001164776"/>
    </source>
</evidence>
<dbReference type="EMBL" id="MU629443">
    <property type="protein sequence ID" value="KAJ1257066.1"/>
    <property type="molecule type" value="Genomic_DNA"/>
</dbReference>
<organism evidence="2 3">
    <name type="scientific">Paspalum vaginatum</name>
    <name type="common">seashore paspalum</name>
    <dbReference type="NCBI Taxonomy" id="158149"/>
    <lineage>
        <taxon>Eukaryota</taxon>
        <taxon>Viridiplantae</taxon>
        <taxon>Streptophyta</taxon>
        <taxon>Embryophyta</taxon>
        <taxon>Tracheophyta</taxon>
        <taxon>Spermatophyta</taxon>
        <taxon>Magnoliopsida</taxon>
        <taxon>Liliopsida</taxon>
        <taxon>Poales</taxon>
        <taxon>Poaceae</taxon>
        <taxon>PACMAD clade</taxon>
        <taxon>Panicoideae</taxon>
        <taxon>Andropogonodae</taxon>
        <taxon>Paspaleae</taxon>
        <taxon>Paspalinae</taxon>
        <taxon>Paspalum</taxon>
    </lineage>
</organism>
<comment type="caution">
    <text evidence="2">The sequence shown here is derived from an EMBL/GenBank/DDBJ whole genome shotgun (WGS) entry which is preliminary data.</text>
</comment>
<evidence type="ECO:0000313" key="2">
    <source>
        <dbReference type="EMBL" id="KAJ1257066.1"/>
    </source>
</evidence>
<protein>
    <submittedName>
        <fullName evidence="2">Uncharacterized protein</fullName>
    </submittedName>
</protein>
<evidence type="ECO:0000256" key="1">
    <source>
        <dbReference type="SAM" id="MobiDB-lite"/>
    </source>
</evidence>
<reference evidence="2 3" key="1">
    <citation type="submission" date="2022-10" db="EMBL/GenBank/DDBJ databases">
        <title>WGS assembly of Paspalum vaginatum 540-79.</title>
        <authorList>
            <person name="Sun G."/>
            <person name="Wase N."/>
            <person name="Shu S."/>
            <person name="Jenkins J."/>
            <person name="Zhou B."/>
            <person name="Torres-Rodriguez J."/>
            <person name="Chen C."/>
            <person name="Sandor L."/>
            <person name="Plott C."/>
            <person name="Yoshinga Y."/>
            <person name="Daum C."/>
            <person name="Qi P."/>
            <person name="Barry K."/>
            <person name="Lipzen A."/>
            <person name="Berry L."/>
            <person name="Pedersen C."/>
            <person name="Gottilla T."/>
            <person name="Foltz A."/>
            <person name="Yu H."/>
            <person name="O'Malley R."/>
            <person name="Zhang C."/>
            <person name="Devos K."/>
            <person name="Sigmon B."/>
            <person name="Yu B."/>
            <person name="Obata T."/>
            <person name="Schmutz J."/>
            <person name="Schnable J."/>
        </authorList>
    </citation>
    <scope>NUCLEOTIDE SEQUENCE [LARGE SCALE GENOMIC DNA]</scope>
    <source>
        <strain evidence="3">cv. 540-79</strain>
    </source>
</reference>
<proteinExistence type="predicted"/>
<dbReference type="Proteomes" id="UP001164776">
    <property type="component" value="Unassembled WGS sequence"/>
</dbReference>
<feature type="region of interest" description="Disordered" evidence="1">
    <location>
        <begin position="42"/>
        <end position="68"/>
    </location>
</feature>
<accession>A0A9W8CGT0</accession>